<organism evidence="2 3">
    <name type="scientific">Saccharopolyspora spinosa</name>
    <dbReference type="NCBI Taxonomy" id="60894"/>
    <lineage>
        <taxon>Bacteria</taxon>
        <taxon>Bacillati</taxon>
        <taxon>Actinomycetota</taxon>
        <taxon>Actinomycetes</taxon>
        <taxon>Pseudonocardiales</taxon>
        <taxon>Pseudonocardiaceae</taxon>
        <taxon>Saccharopolyspora</taxon>
    </lineage>
</organism>
<protein>
    <submittedName>
        <fullName evidence="2">Uncharacterized protein</fullName>
    </submittedName>
</protein>
<evidence type="ECO:0000313" key="3">
    <source>
        <dbReference type="Proteomes" id="UP000233786"/>
    </source>
</evidence>
<sequence>MTWFPRLLGIGTAALGATIVVRPETLAVPCGLTDAAGKTSPGMAALCRGIGARDVVSGLALAFAPSPNPLRLAVVGRVATDIGDALLLGSLKPEPPTRSTLATFAAGRGLLSALIGLTIGSVPADDESVEPGDEEAHRRDLHEHDTSDPSWHLRDWVSGIVDEELREAGLVR</sequence>
<keyword evidence="3" id="KW-1185">Reference proteome</keyword>
<dbReference type="STRING" id="994479.GCA_000194155_06711"/>
<name>A0A2N3XXZ6_SACSN</name>
<dbReference type="RefSeq" id="WP_143539531.1">
    <property type="nucleotide sequence ID" value="NZ_CP172070.1"/>
</dbReference>
<dbReference type="EMBL" id="PJNB01000001">
    <property type="protein sequence ID" value="PKW15563.1"/>
    <property type="molecule type" value="Genomic_DNA"/>
</dbReference>
<comment type="caution">
    <text evidence="2">The sequence shown here is derived from an EMBL/GenBank/DDBJ whole genome shotgun (WGS) entry which is preliminary data.</text>
</comment>
<dbReference type="Proteomes" id="UP000233786">
    <property type="component" value="Unassembled WGS sequence"/>
</dbReference>
<gene>
    <name evidence="2" type="ORF">A8926_3293</name>
</gene>
<feature type="region of interest" description="Disordered" evidence="1">
    <location>
        <begin position="123"/>
        <end position="149"/>
    </location>
</feature>
<reference evidence="2" key="1">
    <citation type="submission" date="2017-12" db="EMBL/GenBank/DDBJ databases">
        <title>Sequencing the genomes of 1000 Actinobacteria strains.</title>
        <authorList>
            <person name="Klenk H.-P."/>
        </authorList>
    </citation>
    <scope>NUCLEOTIDE SEQUENCE [LARGE SCALE GENOMIC DNA]</scope>
    <source>
        <strain evidence="2">DSM 44228</strain>
    </source>
</reference>
<accession>A0A2N3XXZ6</accession>
<dbReference type="OrthoDB" id="3436761at2"/>
<feature type="compositionally biased region" description="Acidic residues" evidence="1">
    <location>
        <begin position="124"/>
        <end position="133"/>
    </location>
</feature>
<evidence type="ECO:0000256" key="1">
    <source>
        <dbReference type="SAM" id="MobiDB-lite"/>
    </source>
</evidence>
<evidence type="ECO:0000313" key="2">
    <source>
        <dbReference type="EMBL" id="PKW15563.1"/>
    </source>
</evidence>
<dbReference type="AlphaFoldDB" id="A0A2N3XXZ6"/>
<proteinExistence type="predicted"/>
<feature type="compositionally biased region" description="Basic and acidic residues" evidence="1">
    <location>
        <begin position="134"/>
        <end position="149"/>
    </location>
</feature>